<accession>A0A7R8UQR0</accession>
<dbReference type="Proteomes" id="UP000594454">
    <property type="component" value="Chromosome 3"/>
</dbReference>
<gene>
    <name evidence="1" type="ORF">HERILL_LOCUS8129</name>
</gene>
<dbReference type="EMBL" id="LR899011">
    <property type="protein sequence ID" value="CAD7085278.1"/>
    <property type="molecule type" value="Genomic_DNA"/>
</dbReference>
<protein>
    <submittedName>
        <fullName evidence="1">Uncharacterized protein</fullName>
    </submittedName>
</protein>
<reference evidence="1 2" key="1">
    <citation type="submission" date="2020-11" db="EMBL/GenBank/DDBJ databases">
        <authorList>
            <person name="Wallbank WR R."/>
            <person name="Pardo Diaz C."/>
            <person name="Kozak K."/>
            <person name="Martin S."/>
            <person name="Jiggins C."/>
            <person name="Moest M."/>
            <person name="Warren A I."/>
            <person name="Generalovic N T."/>
            <person name="Byers J.R.P. K."/>
            <person name="Montejo-Kovacevich G."/>
            <person name="Yen C E."/>
        </authorList>
    </citation>
    <scope>NUCLEOTIDE SEQUENCE [LARGE SCALE GENOMIC DNA]</scope>
</reference>
<dbReference type="InParanoid" id="A0A7R8UQR0"/>
<keyword evidence="2" id="KW-1185">Reference proteome</keyword>
<dbReference type="AlphaFoldDB" id="A0A7R8UQR0"/>
<evidence type="ECO:0000313" key="1">
    <source>
        <dbReference type="EMBL" id="CAD7085278.1"/>
    </source>
</evidence>
<organism evidence="1 2">
    <name type="scientific">Hermetia illucens</name>
    <name type="common">Black soldier fly</name>
    <dbReference type="NCBI Taxonomy" id="343691"/>
    <lineage>
        <taxon>Eukaryota</taxon>
        <taxon>Metazoa</taxon>
        <taxon>Ecdysozoa</taxon>
        <taxon>Arthropoda</taxon>
        <taxon>Hexapoda</taxon>
        <taxon>Insecta</taxon>
        <taxon>Pterygota</taxon>
        <taxon>Neoptera</taxon>
        <taxon>Endopterygota</taxon>
        <taxon>Diptera</taxon>
        <taxon>Brachycera</taxon>
        <taxon>Stratiomyomorpha</taxon>
        <taxon>Stratiomyidae</taxon>
        <taxon>Hermetiinae</taxon>
        <taxon>Hermetia</taxon>
    </lineage>
</organism>
<name>A0A7R8UQR0_HERIL</name>
<proteinExistence type="predicted"/>
<evidence type="ECO:0000313" key="2">
    <source>
        <dbReference type="Proteomes" id="UP000594454"/>
    </source>
</evidence>
<sequence>MRKPPVKWLEGLSEVIIQEIILLENFHSSSIVAFANRIFSAFPNKSAIIKHQENRKSDVQIYGCKSPNRKHLYDKSSGYQFPNEMNP</sequence>